<reference evidence="1 2" key="1">
    <citation type="submission" date="2019-12" db="EMBL/GenBank/DDBJ databases">
        <title>A genome sequence resource for the geographically widespread anthracnose pathogen Colletotrichum asianum.</title>
        <authorList>
            <person name="Meng Y."/>
        </authorList>
    </citation>
    <scope>NUCLEOTIDE SEQUENCE [LARGE SCALE GENOMIC DNA]</scope>
    <source>
        <strain evidence="1 2">ICMP 18580</strain>
    </source>
</reference>
<dbReference type="AlphaFoldDB" id="A0A8H3VTU2"/>
<organism evidence="1 2">
    <name type="scientific">Colletotrichum asianum</name>
    <dbReference type="NCBI Taxonomy" id="702518"/>
    <lineage>
        <taxon>Eukaryota</taxon>
        <taxon>Fungi</taxon>
        <taxon>Dikarya</taxon>
        <taxon>Ascomycota</taxon>
        <taxon>Pezizomycotina</taxon>
        <taxon>Sordariomycetes</taxon>
        <taxon>Hypocreomycetidae</taxon>
        <taxon>Glomerellales</taxon>
        <taxon>Glomerellaceae</taxon>
        <taxon>Colletotrichum</taxon>
        <taxon>Colletotrichum gloeosporioides species complex</taxon>
    </lineage>
</organism>
<dbReference type="EMBL" id="WOWK01000354">
    <property type="protein sequence ID" value="KAF0314824.1"/>
    <property type="molecule type" value="Genomic_DNA"/>
</dbReference>
<comment type="caution">
    <text evidence="1">The sequence shown here is derived from an EMBL/GenBank/DDBJ whole genome shotgun (WGS) entry which is preliminary data.</text>
</comment>
<gene>
    <name evidence="1" type="ORF">GQ607_017944</name>
</gene>
<protein>
    <submittedName>
        <fullName evidence="1">Uncharacterized protein</fullName>
    </submittedName>
</protein>
<accession>A0A8H3VTU2</accession>
<evidence type="ECO:0000313" key="2">
    <source>
        <dbReference type="Proteomes" id="UP000434172"/>
    </source>
</evidence>
<name>A0A8H3VTU2_9PEZI</name>
<sequence>NLLYTNKKTLLKFTSNYLLKIVNKDNILKLYSFKVNIEIVKATNSNSSVYNYFIDFLKIAKAT</sequence>
<evidence type="ECO:0000313" key="1">
    <source>
        <dbReference type="EMBL" id="KAF0314824.1"/>
    </source>
</evidence>
<feature type="non-terminal residue" evidence="1">
    <location>
        <position position="1"/>
    </location>
</feature>
<keyword evidence="2" id="KW-1185">Reference proteome</keyword>
<proteinExistence type="predicted"/>
<dbReference type="Proteomes" id="UP000434172">
    <property type="component" value="Unassembled WGS sequence"/>
</dbReference>